<dbReference type="Proteomes" id="UP000593765">
    <property type="component" value="Chromosome"/>
</dbReference>
<evidence type="ECO:0000313" key="3">
    <source>
        <dbReference type="Proteomes" id="UP000593765"/>
    </source>
</evidence>
<name>A0A7M2WZ33_9BACT</name>
<evidence type="ECO:0000256" key="1">
    <source>
        <dbReference type="SAM" id="MobiDB-lite"/>
    </source>
</evidence>
<protein>
    <submittedName>
        <fullName evidence="2">Uncharacterized protein</fullName>
    </submittedName>
</protein>
<feature type="region of interest" description="Disordered" evidence="1">
    <location>
        <begin position="213"/>
        <end position="239"/>
    </location>
</feature>
<gene>
    <name evidence="2" type="ORF">IPV69_04630</name>
</gene>
<dbReference type="EMBL" id="CP063458">
    <property type="protein sequence ID" value="QOV90653.1"/>
    <property type="molecule type" value="Genomic_DNA"/>
</dbReference>
<dbReference type="AlphaFoldDB" id="A0A7M2WZ33"/>
<evidence type="ECO:0000313" key="2">
    <source>
        <dbReference type="EMBL" id="QOV90653.1"/>
    </source>
</evidence>
<sequence>MAEYLFSSVDRYDWGYNKPGQPPSFVTDNGRLESFFQKLPGVYPQRLTRTFVQRHLTGSERLHYTSHRASGFAFIMIDVDAHAGQDDAFKLASWIQARYFPTAYLEPSRRGWHLYVLFRVKKINRRAFNWLAEQAEAALGVLAKEHQFESTLEIRGTFTEVDTGCIQRRGKLAAAPGLPNGLADLDRLTEASVFFPSALHRLIDDASAIQQNPFVNPPSTATGSPNTATKKRRPRTTPGTLQDVCVLKTKSAAGQPLGGFRKLDTADAYERMAACGWDFTVVHRRLPEDVDELLRSYAGIYGDDDSKGLADRRRRAADVLKRRAETFRWDLAQEGGYEYYREQLIEAVSSHCIDRKKRYQASISDEDLAVALYVVQRNSFGIADRPIQQFTCGYEAFAGMFRELKAEGVIRRGGCDRNKIAAMKAILVRAGLIQCVDPGYIAAGKRRGVCMKYTIGPKHWRYAAFNVYRETVEVKFIRRRSETLLAAA</sequence>
<keyword evidence="3" id="KW-1185">Reference proteome</keyword>
<dbReference type="KEGG" id="hbs:IPV69_04630"/>
<dbReference type="RefSeq" id="WP_206293750.1">
    <property type="nucleotide sequence ID" value="NZ_CP063458.1"/>
</dbReference>
<organism evidence="2 3">
    <name type="scientific">Humisphaera borealis</name>
    <dbReference type="NCBI Taxonomy" id="2807512"/>
    <lineage>
        <taxon>Bacteria</taxon>
        <taxon>Pseudomonadati</taxon>
        <taxon>Planctomycetota</taxon>
        <taxon>Phycisphaerae</taxon>
        <taxon>Tepidisphaerales</taxon>
        <taxon>Tepidisphaeraceae</taxon>
        <taxon>Humisphaera</taxon>
    </lineage>
</organism>
<accession>A0A7M2WZ33</accession>
<proteinExistence type="predicted"/>
<feature type="compositionally biased region" description="Polar residues" evidence="1">
    <location>
        <begin position="213"/>
        <end position="228"/>
    </location>
</feature>
<reference evidence="2 3" key="1">
    <citation type="submission" date="2020-10" db="EMBL/GenBank/DDBJ databases">
        <title>Wide distribution of Phycisphaera-like planctomycetes from WD2101 soil group in peatlands and genome analysis of the first cultivated representative.</title>
        <authorList>
            <person name="Dedysh S.N."/>
            <person name="Beletsky A.V."/>
            <person name="Ivanova A."/>
            <person name="Kulichevskaya I.S."/>
            <person name="Suzina N.E."/>
            <person name="Philippov D.A."/>
            <person name="Rakitin A.L."/>
            <person name="Mardanov A.V."/>
            <person name="Ravin N.V."/>
        </authorList>
    </citation>
    <scope>NUCLEOTIDE SEQUENCE [LARGE SCALE GENOMIC DNA]</scope>
    <source>
        <strain evidence="2 3">M1803</strain>
    </source>
</reference>